<organism evidence="1 2">
    <name type="scientific">Rhizopus delemar</name>
    <dbReference type="NCBI Taxonomy" id="936053"/>
    <lineage>
        <taxon>Eukaryota</taxon>
        <taxon>Fungi</taxon>
        <taxon>Fungi incertae sedis</taxon>
        <taxon>Mucoromycota</taxon>
        <taxon>Mucoromycotina</taxon>
        <taxon>Mucoromycetes</taxon>
        <taxon>Mucorales</taxon>
        <taxon>Mucorineae</taxon>
        <taxon>Rhizopodaceae</taxon>
        <taxon>Rhizopus</taxon>
    </lineage>
</organism>
<evidence type="ECO:0000313" key="2">
    <source>
        <dbReference type="Proteomes" id="UP000740926"/>
    </source>
</evidence>
<dbReference type="Proteomes" id="UP000740926">
    <property type="component" value="Unassembled WGS sequence"/>
</dbReference>
<gene>
    <name evidence="1" type="ORF">G6F50_017941</name>
</gene>
<evidence type="ECO:0000313" key="1">
    <source>
        <dbReference type="EMBL" id="KAG1529525.1"/>
    </source>
</evidence>
<accession>A0A9P6XNU2</accession>
<keyword evidence="2" id="KW-1185">Reference proteome</keyword>
<proteinExistence type="predicted"/>
<protein>
    <submittedName>
        <fullName evidence="1">Uncharacterized protein</fullName>
    </submittedName>
</protein>
<sequence>MASLYGVYTAGTPSSLGAADARFNLPRGYDINTGPLGLIQMDGKYDAALAAYQAWYPDQGGNLVVQAGRDIYGDALAR</sequence>
<name>A0A9P6XNU2_9FUNG</name>
<dbReference type="EMBL" id="JAANIU010014863">
    <property type="protein sequence ID" value="KAG1529525.1"/>
    <property type="molecule type" value="Genomic_DNA"/>
</dbReference>
<comment type="caution">
    <text evidence="1">The sequence shown here is derived from an EMBL/GenBank/DDBJ whole genome shotgun (WGS) entry which is preliminary data.</text>
</comment>
<reference evidence="1 2" key="1">
    <citation type="journal article" date="2020" name="Microb. Genom.">
        <title>Genetic diversity of clinical and environmental Mucorales isolates obtained from an investigation of mucormycosis cases among solid organ transplant recipients.</title>
        <authorList>
            <person name="Nguyen M.H."/>
            <person name="Kaul D."/>
            <person name="Muto C."/>
            <person name="Cheng S.J."/>
            <person name="Richter R.A."/>
            <person name="Bruno V.M."/>
            <person name="Liu G."/>
            <person name="Beyhan S."/>
            <person name="Sundermann A.J."/>
            <person name="Mounaud S."/>
            <person name="Pasculle A.W."/>
            <person name="Nierman W.C."/>
            <person name="Driscoll E."/>
            <person name="Cumbie R."/>
            <person name="Clancy C.J."/>
            <person name="Dupont C.L."/>
        </authorList>
    </citation>
    <scope>NUCLEOTIDE SEQUENCE [LARGE SCALE GENOMIC DNA]</scope>
    <source>
        <strain evidence="1 2">GL24</strain>
    </source>
</reference>
<dbReference type="AlphaFoldDB" id="A0A9P6XNU2"/>